<dbReference type="EMBL" id="RAPY01000001">
    <property type="protein sequence ID" value="RKE56108.1"/>
    <property type="molecule type" value="Genomic_DNA"/>
</dbReference>
<dbReference type="Proteomes" id="UP000286246">
    <property type="component" value="Unassembled WGS sequence"/>
</dbReference>
<dbReference type="SUPFAM" id="SSF55347">
    <property type="entry name" value="Glyceraldehyde-3-phosphate dehydrogenase-like, C-terminal domain"/>
    <property type="match status" value="1"/>
</dbReference>
<keyword evidence="3" id="KW-1185">Reference proteome</keyword>
<feature type="domain" description="Gfo/Idh/MocA-like oxidoreductase N-terminal" evidence="1">
    <location>
        <begin position="41"/>
        <end position="168"/>
    </location>
</feature>
<evidence type="ECO:0000313" key="3">
    <source>
        <dbReference type="Proteomes" id="UP000286246"/>
    </source>
</evidence>
<name>A0A420BHC3_SPHD1</name>
<dbReference type="RefSeq" id="WP_120257820.1">
    <property type="nucleotide sequence ID" value="NZ_RAPY01000001.1"/>
</dbReference>
<dbReference type="GO" id="GO:0000166">
    <property type="term" value="F:nucleotide binding"/>
    <property type="evidence" value="ECO:0007669"/>
    <property type="project" value="InterPro"/>
</dbReference>
<dbReference type="Gene3D" id="3.40.50.720">
    <property type="entry name" value="NAD(P)-binding Rossmann-like Domain"/>
    <property type="match status" value="1"/>
</dbReference>
<gene>
    <name evidence="2" type="ORF">DFQ12_0960</name>
</gene>
<dbReference type="OrthoDB" id="9763611at2"/>
<dbReference type="InterPro" id="IPR050463">
    <property type="entry name" value="Gfo/Idh/MocA_oxidrdct_glycsds"/>
</dbReference>
<dbReference type="InterPro" id="IPR019546">
    <property type="entry name" value="TAT_signal_bac_arc"/>
</dbReference>
<evidence type="ECO:0000313" key="2">
    <source>
        <dbReference type="EMBL" id="RKE56108.1"/>
    </source>
</evidence>
<dbReference type="Pfam" id="PF01408">
    <property type="entry name" value="GFO_IDH_MocA"/>
    <property type="match status" value="1"/>
</dbReference>
<dbReference type="InterPro" id="IPR036291">
    <property type="entry name" value="NAD(P)-bd_dom_sf"/>
</dbReference>
<sequence>MINSRRDFIKKAGLLGASMYTGTHAFSASSYRRIIGANDRINIGVVGFSDRHKGAHAPSFLAAYKDLNFDIIAVSDIWKLRREEGADFWKQKLGHAIKPCLNNEAMYDIKDIDAVFVSTSDFQHAIHTIEAVHAGKDVYVEKPLADTMEDARAVLKAVKDSKRIVQIGSQRRSGLNYFAANNFIKSGKFGDIVMVELTWNVNQPGRWRRPDLVAKLKEEDTDWKRFLLNRPYEPFNARHYLEYRLFWPYSSGIPGQWLCHQIDTVHWFTGLPHPRSVVVNGGNYLWKDGRENADTFTAVFDYGPLDDLTKGFQVLFKSRQTNSGVLNGEEVKEIYYSNGGTLNLDTNNISATGGLTEEYASAMGMKANLLPDISLNNIRVGTAANTGGDVVTMAHIRNWMECVRNRKEPNAPIEAGYNHSIAVIMANAAYRTGERVIFDDKQQEVIAGGKVFKY</sequence>
<comment type="caution">
    <text evidence="2">The sequence shown here is derived from an EMBL/GenBank/DDBJ whole genome shotgun (WGS) entry which is preliminary data.</text>
</comment>
<evidence type="ECO:0000259" key="1">
    <source>
        <dbReference type="Pfam" id="PF01408"/>
    </source>
</evidence>
<dbReference type="InterPro" id="IPR000683">
    <property type="entry name" value="Gfo/Idh/MocA-like_OxRdtase_N"/>
</dbReference>
<dbReference type="InterPro" id="IPR006311">
    <property type="entry name" value="TAT_signal"/>
</dbReference>
<reference evidence="2 3" key="1">
    <citation type="submission" date="2018-09" db="EMBL/GenBank/DDBJ databases">
        <title>Genomic Encyclopedia of Type Strains, Phase III (KMG-III): the genomes of soil and plant-associated and newly described type strains.</title>
        <authorList>
            <person name="Whitman W."/>
        </authorList>
    </citation>
    <scope>NUCLEOTIDE SEQUENCE [LARGE SCALE GENOMIC DNA]</scope>
    <source>
        <strain evidence="2 3">CECT 7938</strain>
    </source>
</reference>
<dbReference type="AlphaFoldDB" id="A0A420BHC3"/>
<accession>A0A420BHC3</accession>
<protein>
    <submittedName>
        <fullName evidence="2">Secreted protein</fullName>
    </submittedName>
</protein>
<dbReference type="PANTHER" id="PTHR43818:SF5">
    <property type="entry name" value="OXIDOREDUCTASE FAMILY PROTEIN"/>
    <property type="match status" value="1"/>
</dbReference>
<dbReference type="SUPFAM" id="SSF51735">
    <property type="entry name" value="NAD(P)-binding Rossmann-fold domains"/>
    <property type="match status" value="1"/>
</dbReference>
<proteinExistence type="predicted"/>
<dbReference type="PANTHER" id="PTHR43818">
    <property type="entry name" value="BCDNA.GH03377"/>
    <property type="match status" value="1"/>
</dbReference>
<dbReference type="Gene3D" id="3.30.360.10">
    <property type="entry name" value="Dihydrodipicolinate Reductase, domain 2"/>
    <property type="match status" value="1"/>
</dbReference>
<dbReference type="NCBIfam" id="TIGR01409">
    <property type="entry name" value="TAT_signal_seq"/>
    <property type="match status" value="1"/>
</dbReference>
<organism evidence="2 3">
    <name type="scientific">Sphingobacterium detergens</name>
    <dbReference type="NCBI Taxonomy" id="1145106"/>
    <lineage>
        <taxon>Bacteria</taxon>
        <taxon>Pseudomonadati</taxon>
        <taxon>Bacteroidota</taxon>
        <taxon>Sphingobacteriia</taxon>
        <taxon>Sphingobacteriales</taxon>
        <taxon>Sphingobacteriaceae</taxon>
        <taxon>Sphingobacterium</taxon>
    </lineage>
</organism>
<dbReference type="PROSITE" id="PS51318">
    <property type="entry name" value="TAT"/>
    <property type="match status" value="1"/>
</dbReference>